<dbReference type="EMBL" id="CM037027">
    <property type="protein sequence ID" value="KAH7658020.1"/>
    <property type="molecule type" value="Genomic_DNA"/>
</dbReference>
<protein>
    <submittedName>
        <fullName evidence="1">Uncharacterized protein</fullName>
    </submittedName>
</protein>
<name>A0ACB7UCS0_DIOAL</name>
<dbReference type="Proteomes" id="UP000827976">
    <property type="component" value="Chromosome 17"/>
</dbReference>
<gene>
    <name evidence="1" type="ORF">IHE45_17G059100</name>
</gene>
<sequence>MQLESFGKPQSLPNASGTTVKEWNALYTTQITQKAKKFHDGFLRLSVCGSYMDQVTLLNEEGVVLGSKYVKSSEFIKTGKTFELLNYLVEIFELRAVEGSKTNPEI</sequence>
<evidence type="ECO:0000313" key="1">
    <source>
        <dbReference type="EMBL" id="KAH7658020.1"/>
    </source>
</evidence>
<organism evidence="1 2">
    <name type="scientific">Dioscorea alata</name>
    <name type="common">Purple yam</name>
    <dbReference type="NCBI Taxonomy" id="55571"/>
    <lineage>
        <taxon>Eukaryota</taxon>
        <taxon>Viridiplantae</taxon>
        <taxon>Streptophyta</taxon>
        <taxon>Embryophyta</taxon>
        <taxon>Tracheophyta</taxon>
        <taxon>Spermatophyta</taxon>
        <taxon>Magnoliopsida</taxon>
        <taxon>Liliopsida</taxon>
        <taxon>Dioscoreales</taxon>
        <taxon>Dioscoreaceae</taxon>
        <taxon>Dioscorea</taxon>
    </lineage>
</organism>
<keyword evidence="2" id="KW-1185">Reference proteome</keyword>
<accession>A0ACB7UCS0</accession>
<evidence type="ECO:0000313" key="2">
    <source>
        <dbReference type="Proteomes" id="UP000827976"/>
    </source>
</evidence>
<proteinExistence type="predicted"/>
<reference evidence="2" key="1">
    <citation type="journal article" date="2022" name="Nat. Commun.">
        <title>Chromosome evolution and the genetic basis of agronomically important traits in greater yam.</title>
        <authorList>
            <person name="Bredeson J.V."/>
            <person name="Lyons J.B."/>
            <person name="Oniyinde I.O."/>
            <person name="Okereke N.R."/>
            <person name="Kolade O."/>
            <person name="Nnabue I."/>
            <person name="Nwadili C.O."/>
            <person name="Hribova E."/>
            <person name="Parker M."/>
            <person name="Nwogha J."/>
            <person name="Shu S."/>
            <person name="Carlson J."/>
            <person name="Kariba R."/>
            <person name="Muthemba S."/>
            <person name="Knop K."/>
            <person name="Barton G.J."/>
            <person name="Sherwood A.V."/>
            <person name="Lopez-Montes A."/>
            <person name="Asiedu R."/>
            <person name="Jamnadass R."/>
            <person name="Muchugi A."/>
            <person name="Goodstein D."/>
            <person name="Egesi C.N."/>
            <person name="Featherston J."/>
            <person name="Asfaw A."/>
            <person name="Simpson G.G."/>
            <person name="Dolezel J."/>
            <person name="Hendre P.S."/>
            <person name="Van Deynze A."/>
            <person name="Kumar P.L."/>
            <person name="Obidiegwu J.E."/>
            <person name="Bhattacharjee R."/>
            <person name="Rokhsar D.S."/>
        </authorList>
    </citation>
    <scope>NUCLEOTIDE SEQUENCE [LARGE SCALE GENOMIC DNA]</scope>
    <source>
        <strain evidence="2">cv. TDa95/00328</strain>
    </source>
</reference>
<comment type="caution">
    <text evidence="1">The sequence shown here is derived from an EMBL/GenBank/DDBJ whole genome shotgun (WGS) entry which is preliminary data.</text>
</comment>